<dbReference type="Pfam" id="PF00078">
    <property type="entry name" value="RVT_1"/>
    <property type="match status" value="1"/>
</dbReference>
<name>A0A6L2MLW5_TANCI</name>
<proteinExistence type="predicted"/>
<organism evidence="2">
    <name type="scientific">Tanacetum cinerariifolium</name>
    <name type="common">Dalmatian daisy</name>
    <name type="synonym">Chrysanthemum cinerariifolium</name>
    <dbReference type="NCBI Taxonomy" id="118510"/>
    <lineage>
        <taxon>Eukaryota</taxon>
        <taxon>Viridiplantae</taxon>
        <taxon>Streptophyta</taxon>
        <taxon>Embryophyta</taxon>
        <taxon>Tracheophyta</taxon>
        <taxon>Spermatophyta</taxon>
        <taxon>Magnoliopsida</taxon>
        <taxon>eudicotyledons</taxon>
        <taxon>Gunneridae</taxon>
        <taxon>Pentapetalae</taxon>
        <taxon>asterids</taxon>
        <taxon>campanulids</taxon>
        <taxon>Asterales</taxon>
        <taxon>Asteraceae</taxon>
        <taxon>Asteroideae</taxon>
        <taxon>Anthemideae</taxon>
        <taxon>Anthemidinae</taxon>
        <taxon>Tanacetum</taxon>
    </lineage>
</organism>
<dbReference type="GO" id="GO:0003964">
    <property type="term" value="F:RNA-directed DNA polymerase activity"/>
    <property type="evidence" value="ECO:0007669"/>
    <property type="project" value="UniProtKB-KW"/>
</dbReference>
<feature type="domain" description="Reverse transcriptase" evidence="1">
    <location>
        <begin position="662"/>
        <end position="878"/>
    </location>
</feature>
<dbReference type="InterPro" id="IPR000477">
    <property type="entry name" value="RT_dom"/>
</dbReference>
<dbReference type="InterPro" id="IPR012337">
    <property type="entry name" value="RNaseH-like_sf"/>
</dbReference>
<gene>
    <name evidence="2" type="ORF">Tci_046994</name>
</gene>
<dbReference type="SUPFAM" id="SSF56219">
    <property type="entry name" value="DNase I-like"/>
    <property type="match status" value="1"/>
</dbReference>
<dbReference type="Pfam" id="PF24626">
    <property type="entry name" value="SH3_Tf2-1"/>
    <property type="match status" value="1"/>
</dbReference>
<dbReference type="SUPFAM" id="SSF53098">
    <property type="entry name" value="Ribonuclease H-like"/>
    <property type="match status" value="1"/>
</dbReference>
<dbReference type="Gene3D" id="3.30.420.10">
    <property type="entry name" value="Ribonuclease H-like superfamily/Ribonuclease H"/>
    <property type="match status" value="1"/>
</dbReference>
<comment type="caution">
    <text evidence="2">The sequence shown here is derived from an EMBL/GenBank/DDBJ whole genome shotgun (WGS) entry which is preliminary data.</text>
</comment>
<reference evidence="2" key="1">
    <citation type="journal article" date="2019" name="Sci. Rep.">
        <title>Draft genome of Tanacetum cinerariifolium, the natural source of mosquito coil.</title>
        <authorList>
            <person name="Yamashiro T."/>
            <person name="Shiraishi A."/>
            <person name="Satake H."/>
            <person name="Nakayama K."/>
        </authorList>
    </citation>
    <scope>NUCLEOTIDE SEQUENCE</scope>
</reference>
<sequence length="1513" mass="172172">MASFVQPSKVKMDTGPVKKSFVLVMKSNDHTGSSLSDSSLAIVMDDSCIVDKDLSCSLMGKIKDINALLNIYVIFADEGFDSVNISYLGGFWILIEACSVTSKEKMLNHKGLASWFFELCSVDPSFVSEDRLVWISIEGLPFNTWNNNAYAKIISQWGTLSEVDTNPDSSSSAKKICVVTKVHTIINQRINIIVKEDGEINSQKVDDFDHVSKSSCMKECNEQEAPKTGMISEDPFGIYSILKRNYQKEKSNDDEKFDPSFPLNSLRNVLMKLLMKRRISFKLKPGGSILDVMEDLIKIGHAMGYNMEGCSKNIEAIVDRQGVTLGLRPSVGLSSGILCVWNPNVFSKESVTVSDSFVAVCGTWISSSLKLMFISVYAPQDISERRSLWDYINHMINSWDGECIILGDFNEVRSENERFGSSFNEIGAKSFNHFISSSCLIDLPLEGYSFNRALKSASKMSKLDRFLISEGLISIFPSLVAICLDRHLSDHMSILLRESTIDYGPIPFCVFHSWFTKDGFDNLSRDEMHKASAARHSTQSRISELDKLIDKGLSNNDIINERISLLKDIHDLDKQHSSDLAQKAKIQWAIEGQTINLDLHMFQKISIDQNADLESDVSLEEIKKAVWECGTNKSSRPDGFSFDFIRKYWKIIQHDVVNGIKEFFSSSKFPPGSNSSFITLIPKSMDAKMVKDFRPISLIDGPFILNELISWCKYHKTKAMIFKADFEKAFNLACLSLSMGSILVNGSPSLEFKFHKGLKQGDPLSHFLFILVMESLHISFNNILNSGFYKGIRIDESLTLSYLFYADDAVFIGKWDKANVITIVNMLKCFYLASGLKINIQKSKIIGIRTSQEEVDVATNVIGCNTFSSPFNYLGVKVVSFNFRSNFWDEVIAKLSFRLSKWKIKTLSIGGHFTLNKVVLSSLPIYLMSIYKTLVGVLRKMESIRRRFFNGADINENKMSMMGWEKIMASRKKGGLGISSFFAQNSALLFKCIWRFRSKDSTLWYRVIKAMYGDCGALDNTGTFVRSLPGLLLLVNAEICIAKIAIKSLRWRKKSTLALFHVLLEDNLVEVLKKSNSLNSSKMLTLSLSRSLMIDGFGPSIPRLCRKVLLTSFFSCSMARNITTKLARWWEFYCPDLFSYDDWLEWFHTLRFPKGFKDILEGVFNVMEIHAFSQNENESLTDAWLRIKEMLQNCHAGGIFLYKTPNQDIQLLEDKVLLKLDWAKNQKTKSPLKKTVDFTDEALKHLFKKQDAKPRLIRWILLLQEFDIEKKDIIGTENVTTDHLSRIENDESSDDSEVDDNFPGETLMEINTENELWFADVANYLVANIIPKGMTYQQKNKFFSDHKHYFWEEPYLFKVCFDRMIRRCVSGSETRTILDQCHHGPAGPFPKSHKFEHILIVVDYVSKWVEAQALPTNDARVVVTFLKKLLCRFGMPKALINDRGDFVMLKVSSWKGMLQFKKKGKLSPRFIGPFKILKKCLADESSLITLDDIEIDMELTTQEEPVAIQGRKS</sequence>
<keyword evidence="2" id="KW-0808">Transferase</keyword>
<keyword evidence="2" id="KW-0695">RNA-directed DNA polymerase</keyword>
<dbReference type="InterPro" id="IPR056924">
    <property type="entry name" value="SH3_Tf2-1"/>
</dbReference>
<keyword evidence="2" id="KW-0548">Nucleotidyltransferase</keyword>
<dbReference type="Gene3D" id="3.60.10.10">
    <property type="entry name" value="Endonuclease/exonuclease/phosphatase"/>
    <property type="match status" value="1"/>
</dbReference>
<dbReference type="PANTHER" id="PTHR33116:SF79">
    <property type="entry name" value="REVERSE TRANSCRIPTASE DOMAIN, ZINC FINGER, CCHC-TYPE-RELATED"/>
    <property type="match status" value="1"/>
</dbReference>
<dbReference type="EMBL" id="BKCJ010006996">
    <property type="protein sequence ID" value="GEU75016.1"/>
    <property type="molecule type" value="Genomic_DNA"/>
</dbReference>
<dbReference type="PANTHER" id="PTHR33116">
    <property type="entry name" value="REVERSE TRANSCRIPTASE ZINC-BINDING DOMAIN-CONTAINING PROTEIN-RELATED-RELATED"/>
    <property type="match status" value="1"/>
</dbReference>
<protein>
    <submittedName>
        <fullName evidence="2">RNA-directed DNA polymerase, eukaryota</fullName>
    </submittedName>
</protein>
<dbReference type="InterPro" id="IPR036397">
    <property type="entry name" value="RNaseH_sf"/>
</dbReference>
<evidence type="ECO:0000259" key="1">
    <source>
        <dbReference type="PROSITE" id="PS50878"/>
    </source>
</evidence>
<dbReference type="GO" id="GO:0003676">
    <property type="term" value="F:nucleic acid binding"/>
    <property type="evidence" value="ECO:0007669"/>
    <property type="project" value="InterPro"/>
</dbReference>
<evidence type="ECO:0000313" key="2">
    <source>
        <dbReference type="EMBL" id="GEU75016.1"/>
    </source>
</evidence>
<accession>A0A6L2MLW5</accession>
<dbReference type="PROSITE" id="PS50878">
    <property type="entry name" value="RT_POL"/>
    <property type="match status" value="1"/>
</dbReference>
<dbReference type="InterPro" id="IPR036691">
    <property type="entry name" value="Endo/exonu/phosph_ase_sf"/>
</dbReference>